<dbReference type="AlphaFoldDB" id="A0A4R4V8I5"/>
<evidence type="ECO:0000313" key="1">
    <source>
        <dbReference type="EMBL" id="TDD01292.1"/>
    </source>
</evidence>
<name>A0A4R4V8I5_9PSEU</name>
<gene>
    <name evidence="1" type="ORF">E1181_25655</name>
</gene>
<sequence>MAKKQSLPVLPKSGGGPVKFVGLLLLAGFVALVLKAPAEAAQLVKVVGAAFSGGAESLTTFANQVGG</sequence>
<keyword evidence="2" id="KW-1185">Reference proteome</keyword>
<dbReference type="RefSeq" id="WP_132678590.1">
    <property type="nucleotide sequence ID" value="NZ_SMKS01000064.1"/>
</dbReference>
<accession>A0A4R4V8I5</accession>
<comment type="caution">
    <text evidence="1">The sequence shown here is derived from an EMBL/GenBank/DDBJ whole genome shotgun (WGS) entry which is preliminary data.</text>
</comment>
<reference evidence="1 2" key="1">
    <citation type="submission" date="2019-03" db="EMBL/GenBank/DDBJ databases">
        <title>Draft genome sequences of novel Actinobacteria.</title>
        <authorList>
            <person name="Sahin N."/>
            <person name="Ay H."/>
            <person name="Saygin H."/>
        </authorList>
    </citation>
    <scope>NUCLEOTIDE SEQUENCE [LARGE SCALE GENOMIC DNA]</scope>
    <source>
        <strain evidence="1 2">16K309</strain>
    </source>
</reference>
<organism evidence="1 2">
    <name type="scientific">Saccharopolyspora terrae</name>
    <dbReference type="NCBI Taxonomy" id="2530384"/>
    <lineage>
        <taxon>Bacteria</taxon>
        <taxon>Bacillati</taxon>
        <taxon>Actinomycetota</taxon>
        <taxon>Actinomycetes</taxon>
        <taxon>Pseudonocardiales</taxon>
        <taxon>Pseudonocardiaceae</taxon>
        <taxon>Saccharopolyspora</taxon>
    </lineage>
</organism>
<proteinExistence type="predicted"/>
<dbReference type="EMBL" id="SMKS01000064">
    <property type="protein sequence ID" value="TDD01292.1"/>
    <property type="molecule type" value="Genomic_DNA"/>
</dbReference>
<evidence type="ECO:0000313" key="2">
    <source>
        <dbReference type="Proteomes" id="UP000295674"/>
    </source>
</evidence>
<protein>
    <submittedName>
        <fullName evidence="1">Uncharacterized protein</fullName>
    </submittedName>
</protein>
<dbReference type="Proteomes" id="UP000295674">
    <property type="component" value="Unassembled WGS sequence"/>
</dbReference>